<feature type="transmembrane region" description="Helical" evidence="11">
    <location>
        <begin position="178"/>
        <end position="200"/>
    </location>
</feature>
<dbReference type="InterPro" id="IPR036890">
    <property type="entry name" value="HATPase_C_sf"/>
</dbReference>
<evidence type="ECO:0000313" key="13">
    <source>
        <dbReference type="EMBL" id="WTU44532.1"/>
    </source>
</evidence>
<dbReference type="Gene3D" id="3.30.565.10">
    <property type="entry name" value="Histidine kinase-like ATPase, C-terminal domain"/>
    <property type="match status" value="1"/>
</dbReference>
<dbReference type="CDD" id="cd00082">
    <property type="entry name" value="HisKA"/>
    <property type="match status" value="1"/>
</dbReference>
<dbReference type="GO" id="GO:0005886">
    <property type="term" value="C:plasma membrane"/>
    <property type="evidence" value="ECO:0007669"/>
    <property type="project" value="UniProtKB-SubCell"/>
</dbReference>
<dbReference type="Gene3D" id="1.10.287.130">
    <property type="match status" value="1"/>
</dbReference>
<sequence>MSAPQRRPRPAVARLARLRRRLTVLFAGTTAACLVVLAVVAASIDAHSRTEGLDKEVGRRADGLARAVWMDKGVLHLEPLAEDALAKEPGALAVVGGRQTPDVRWSRPGPGALPAPARIDGLWRRVLSEQDTVYATETSRDGTTLRWAVSPVWDDDSIGAAVLAAADPGPGERDHALLLRWLALGCAALVLAAALIGHLLSGRSMRPALRALDQQEQFLAEAAHELRTPLATLRATLESGGGAESVRIVDRMGRLVGGLLTRARVEAGTQEVELTPLRLDQLVEQAVEEVARAHPGAEVTVSAEPVVVAGDPDLLEQAVRNLVENALRHGGATPVEVRVHPDGVAVRDHGPGFGTRTGAGGNGIGLAIVGWVAELHGGTVEAGGAPGGGALVRLRLRPEPERSERAVPE</sequence>
<evidence type="ECO:0000256" key="1">
    <source>
        <dbReference type="ARBA" id="ARBA00000085"/>
    </source>
</evidence>
<dbReference type="SUPFAM" id="SSF55874">
    <property type="entry name" value="ATPase domain of HSP90 chaperone/DNA topoisomerase II/histidine kinase"/>
    <property type="match status" value="1"/>
</dbReference>
<keyword evidence="4" id="KW-0597">Phosphoprotein</keyword>
<evidence type="ECO:0000256" key="9">
    <source>
        <dbReference type="ARBA" id="ARBA00023012"/>
    </source>
</evidence>
<dbReference type="InterPro" id="IPR050428">
    <property type="entry name" value="TCS_sensor_his_kinase"/>
</dbReference>
<dbReference type="PRINTS" id="PR00344">
    <property type="entry name" value="BCTRLSENSOR"/>
</dbReference>
<dbReference type="InterPro" id="IPR005467">
    <property type="entry name" value="His_kinase_dom"/>
</dbReference>
<comment type="subcellular location">
    <subcellularLocation>
        <location evidence="2">Cell membrane</location>
    </subcellularLocation>
</comment>
<dbReference type="PANTHER" id="PTHR45436">
    <property type="entry name" value="SENSOR HISTIDINE KINASE YKOH"/>
    <property type="match status" value="1"/>
</dbReference>
<dbReference type="InterPro" id="IPR004358">
    <property type="entry name" value="Sig_transdc_His_kin-like_C"/>
</dbReference>
<feature type="domain" description="Histidine kinase" evidence="12">
    <location>
        <begin position="221"/>
        <end position="400"/>
    </location>
</feature>
<comment type="catalytic activity">
    <reaction evidence="1">
        <text>ATP + protein L-histidine = ADP + protein N-phospho-L-histidine.</text>
        <dbReference type="EC" id="2.7.13.3"/>
    </reaction>
</comment>
<dbReference type="PANTHER" id="PTHR45436:SF5">
    <property type="entry name" value="SENSOR HISTIDINE KINASE TRCS"/>
    <property type="match status" value="1"/>
</dbReference>
<evidence type="ECO:0000259" key="12">
    <source>
        <dbReference type="PROSITE" id="PS50109"/>
    </source>
</evidence>
<keyword evidence="8 11" id="KW-1133">Transmembrane helix</keyword>
<dbReference type="SMART" id="SM00388">
    <property type="entry name" value="HisKA"/>
    <property type="match status" value="1"/>
</dbReference>
<dbReference type="PROSITE" id="PS50109">
    <property type="entry name" value="HIS_KIN"/>
    <property type="match status" value="1"/>
</dbReference>
<protein>
    <recommendedName>
        <fullName evidence="3">histidine kinase</fullName>
        <ecNumber evidence="3">2.7.13.3</ecNumber>
    </recommendedName>
</protein>
<evidence type="ECO:0000256" key="5">
    <source>
        <dbReference type="ARBA" id="ARBA00022679"/>
    </source>
</evidence>
<evidence type="ECO:0000256" key="8">
    <source>
        <dbReference type="ARBA" id="ARBA00022989"/>
    </source>
</evidence>
<gene>
    <name evidence="13" type="ORF">OHV25_35570</name>
</gene>
<accession>A0AAU2H8Y3</accession>
<evidence type="ECO:0000256" key="11">
    <source>
        <dbReference type="SAM" id="Phobius"/>
    </source>
</evidence>
<dbReference type="InterPro" id="IPR003594">
    <property type="entry name" value="HATPase_dom"/>
</dbReference>
<evidence type="ECO:0000256" key="2">
    <source>
        <dbReference type="ARBA" id="ARBA00004236"/>
    </source>
</evidence>
<dbReference type="Pfam" id="PF02518">
    <property type="entry name" value="HATPase_c"/>
    <property type="match status" value="1"/>
</dbReference>
<dbReference type="AlphaFoldDB" id="A0AAU2H8Y3"/>
<evidence type="ECO:0000256" key="7">
    <source>
        <dbReference type="ARBA" id="ARBA00022777"/>
    </source>
</evidence>
<dbReference type="SUPFAM" id="SSF47384">
    <property type="entry name" value="Homodimeric domain of signal transducing histidine kinase"/>
    <property type="match status" value="1"/>
</dbReference>
<keyword evidence="6 11" id="KW-0812">Transmembrane</keyword>
<name>A0AAU2H8Y3_9ACTN</name>
<proteinExistence type="predicted"/>
<evidence type="ECO:0000256" key="6">
    <source>
        <dbReference type="ARBA" id="ARBA00022692"/>
    </source>
</evidence>
<keyword evidence="9" id="KW-0902">Two-component regulatory system</keyword>
<dbReference type="PROSITE" id="PS51257">
    <property type="entry name" value="PROKAR_LIPOPROTEIN"/>
    <property type="match status" value="1"/>
</dbReference>
<keyword evidence="10 11" id="KW-0472">Membrane</keyword>
<dbReference type="EC" id="2.7.13.3" evidence="3"/>
<dbReference type="EMBL" id="CP108253">
    <property type="protein sequence ID" value="WTU44532.1"/>
    <property type="molecule type" value="Genomic_DNA"/>
</dbReference>
<evidence type="ECO:0000256" key="3">
    <source>
        <dbReference type="ARBA" id="ARBA00012438"/>
    </source>
</evidence>
<keyword evidence="5" id="KW-0808">Transferase</keyword>
<evidence type="ECO:0000256" key="4">
    <source>
        <dbReference type="ARBA" id="ARBA00022553"/>
    </source>
</evidence>
<organism evidence="13">
    <name type="scientific">Streptomyces sp. NBC_00060</name>
    <dbReference type="NCBI Taxonomy" id="2975636"/>
    <lineage>
        <taxon>Bacteria</taxon>
        <taxon>Bacillati</taxon>
        <taxon>Actinomycetota</taxon>
        <taxon>Actinomycetes</taxon>
        <taxon>Kitasatosporales</taxon>
        <taxon>Streptomycetaceae</taxon>
        <taxon>Streptomyces</taxon>
    </lineage>
</organism>
<reference evidence="13" key="1">
    <citation type="submission" date="2022-10" db="EMBL/GenBank/DDBJ databases">
        <title>The complete genomes of actinobacterial strains from the NBC collection.</title>
        <authorList>
            <person name="Joergensen T.S."/>
            <person name="Alvarez Arevalo M."/>
            <person name="Sterndorff E.B."/>
            <person name="Faurdal D."/>
            <person name="Vuksanovic O."/>
            <person name="Mourched A.-S."/>
            <person name="Charusanti P."/>
            <person name="Shaw S."/>
            <person name="Blin K."/>
            <person name="Weber T."/>
        </authorList>
    </citation>
    <scope>NUCLEOTIDE SEQUENCE</scope>
    <source>
        <strain evidence="13">NBC_00060</strain>
    </source>
</reference>
<evidence type="ECO:0000256" key="10">
    <source>
        <dbReference type="ARBA" id="ARBA00023136"/>
    </source>
</evidence>
<dbReference type="Pfam" id="PF00512">
    <property type="entry name" value="HisKA"/>
    <property type="match status" value="1"/>
</dbReference>
<dbReference type="InterPro" id="IPR036097">
    <property type="entry name" value="HisK_dim/P_sf"/>
</dbReference>
<dbReference type="SMART" id="SM00387">
    <property type="entry name" value="HATPase_c"/>
    <property type="match status" value="1"/>
</dbReference>
<dbReference type="InterPro" id="IPR003661">
    <property type="entry name" value="HisK_dim/P_dom"/>
</dbReference>
<keyword evidence="7 13" id="KW-0418">Kinase</keyword>
<dbReference type="GO" id="GO:0000155">
    <property type="term" value="F:phosphorelay sensor kinase activity"/>
    <property type="evidence" value="ECO:0007669"/>
    <property type="project" value="InterPro"/>
</dbReference>